<feature type="region of interest" description="Disordered" evidence="1">
    <location>
        <begin position="1"/>
        <end position="64"/>
    </location>
</feature>
<feature type="compositionally biased region" description="Low complexity" evidence="1">
    <location>
        <begin position="48"/>
        <end position="57"/>
    </location>
</feature>
<dbReference type="AlphaFoldDB" id="A0A6P3RSQ0"/>
<dbReference type="SUPFAM" id="SSF55811">
    <property type="entry name" value="Nudix"/>
    <property type="match status" value="1"/>
</dbReference>
<organism evidence="2 3">
    <name type="scientific">Pteropus vampyrus</name>
    <name type="common">Large flying fox</name>
    <dbReference type="NCBI Taxonomy" id="132908"/>
    <lineage>
        <taxon>Eukaryota</taxon>
        <taxon>Metazoa</taxon>
        <taxon>Chordata</taxon>
        <taxon>Craniata</taxon>
        <taxon>Vertebrata</taxon>
        <taxon>Euteleostomi</taxon>
        <taxon>Mammalia</taxon>
        <taxon>Eutheria</taxon>
        <taxon>Laurasiatheria</taxon>
        <taxon>Chiroptera</taxon>
        <taxon>Yinpterochiroptera</taxon>
        <taxon>Pteropodoidea</taxon>
        <taxon>Pteropodidae</taxon>
        <taxon>Pteropodinae</taxon>
        <taxon>Pteropus</taxon>
    </lineage>
</organism>
<dbReference type="InterPro" id="IPR015797">
    <property type="entry name" value="NUDIX_hydrolase-like_dom_sf"/>
</dbReference>
<dbReference type="OrthoDB" id="510307at2759"/>
<dbReference type="GO" id="GO:0005737">
    <property type="term" value="C:cytoplasm"/>
    <property type="evidence" value="ECO:0007669"/>
    <property type="project" value="TreeGrafter"/>
</dbReference>
<dbReference type="GO" id="GO:0004452">
    <property type="term" value="F:isopentenyl-diphosphate delta-isomerase activity"/>
    <property type="evidence" value="ECO:0007669"/>
    <property type="project" value="TreeGrafter"/>
</dbReference>
<keyword evidence="2" id="KW-1185">Reference proteome</keyword>
<dbReference type="RefSeq" id="XP_011385860.1">
    <property type="nucleotide sequence ID" value="XM_011387558.1"/>
</dbReference>
<dbReference type="Gene3D" id="3.90.79.10">
    <property type="entry name" value="Nucleoside Triphosphate Pyrophosphohydrolase"/>
    <property type="match status" value="1"/>
</dbReference>
<evidence type="ECO:0000313" key="2">
    <source>
        <dbReference type="Proteomes" id="UP000515202"/>
    </source>
</evidence>
<sequence>MTSSGVAGARGPRSRSQGGGNARGGHFRPARGEAQARARIPGAPTGTGAREPAPRVRGAGGAAAVGTASRSYRLANVAPTRDRDVAACERAIGLRPCGALWRGDGDWARGAGRRRGPGLRQVLSALRWPADSVQPSVLGRIRHPVMMDAVNINHLDKQQFRLLTEMCILIDENDNKIGVDTKKNCHLNANIDKGLLHRAFSVFLFNTENKLLLQQRSDAKVTFPGQCARRVVFCWEL</sequence>
<dbReference type="GO" id="GO:0009240">
    <property type="term" value="P:isopentenyl diphosphate biosynthetic process"/>
    <property type="evidence" value="ECO:0007669"/>
    <property type="project" value="TreeGrafter"/>
</dbReference>
<reference evidence="3" key="1">
    <citation type="submission" date="2025-08" db="UniProtKB">
        <authorList>
            <consortium name="RefSeq"/>
        </authorList>
    </citation>
    <scope>IDENTIFICATION</scope>
    <source>
        <tissue evidence="3">Kidney</tissue>
    </source>
</reference>
<proteinExistence type="predicted"/>
<evidence type="ECO:0000256" key="1">
    <source>
        <dbReference type="SAM" id="MobiDB-lite"/>
    </source>
</evidence>
<dbReference type="PANTHER" id="PTHR10885">
    <property type="entry name" value="ISOPENTENYL-DIPHOSPHATE DELTA-ISOMERASE"/>
    <property type="match status" value="1"/>
</dbReference>
<dbReference type="PANTHER" id="PTHR10885:SF0">
    <property type="entry name" value="ISOPENTENYL-DIPHOSPHATE DELTA-ISOMERASE"/>
    <property type="match status" value="1"/>
</dbReference>
<dbReference type="GeneID" id="105311588"/>
<protein>
    <submittedName>
        <fullName evidence="3">Uncharacterized protein LOC105311588</fullName>
    </submittedName>
</protein>
<dbReference type="Proteomes" id="UP000515202">
    <property type="component" value="Unplaced"/>
</dbReference>
<accession>A0A6P3RSQ0</accession>
<dbReference type="KEGG" id="pvp:105311588"/>
<name>A0A6P3RSQ0_PTEVA</name>
<gene>
    <name evidence="3" type="primary">LOC105311588</name>
</gene>
<evidence type="ECO:0000313" key="3">
    <source>
        <dbReference type="RefSeq" id="XP_011385860.1"/>
    </source>
</evidence>